<evidence type="ECO:0000313" key="1">
    <source>
        <dbReference type="EMBL" id="GFU12884.1"/>
    </source>
</evidence>
<organism evidence="1 2">
    <name type="scientific">Nephila pilipes</name>
    <name type="common">Giant wood spider</name>
    <name type="synonym">Nephila maculata</name>
    <dbReference type="NCBI Taxonomy" id="299642"/>
    <lineage>
        <taxon>Eukaryota</taxon>
        <taxon>Metazoa</taxon>
        <taxon>Ecdysozoa</taxon>
        <taxon>Arthropoda</taxon>
        <taxon>Chelicerata</taxon>
        <taxon>Arachnida</taxon>
        <taxon>Araneae</taxon>
        <taxon>Araneomorphae</taxon>
        <taxon>Entelegynae</taxon>
        <taxon>Araneoidea</taxon>
        <taxon>Nephilidae</taxon>
        <taxon>Nephila</taxon>
    </lineage>
</organism>
<keyword evidence="2" id="KW-1185">Reference proteome</keyword>
<dbReference type="Proteomes" id="UP000887013">
    <property type="component" value="Unassembled WGS sequence"/>
</dbReference>
<sequence length="91" mass="10822">MEKVRWIIFRSFTSEKKRRKVFIVLANRWHCFLSHSLNEVEEAEKFLSVHLRLHPVSCEGRKASRNKVVSTCRYAPGTLLSHFKYFAHEES</sequence>
<name>A0A8X6QDN5_NEPPI</name>
<evidence type="ECO:0000313" key="2">
    <source>
        <dbReference type="Proteomes" id="UP000887013"/>
    </source>
</evidence>
<accession>A0A8X6QDN5</accession>
<dbReference type="AlphaFoldDB" id="A0A8X6QDN5"/>
<comment type="caution">
    <text evidence="1">The sequence shown here is derived from an EMBL/GenBank/DDBJ whole genome shotgun (WGS) entry which is preliminary data.</text>
</comment>
<reference evidence="1" key="1">
    <citation type="submission" date="2020-08" db="EMBL/GenBank/DDBJ databases">
        <title>Multicomponent nature underlies the extraordinary mechanical properties of spider dragline silk.</title>
        <authorList>
            <person name="Kono N."/>
            <person name="Nakamura H."/>
            <person name="Mori M."/>
            <person name="Yoshida Y."/>
            <person name="Ohtoshi R."/>
            <person name="Malay A.D."/>
            <person name="Moran D.A.P."/>
            <person name="Tomita M."/>
            <person name="Numata K."/>
            <person name="Arakawa K."/>
        </authorList>
    </citation>
    <scope>NUCLEOTIDE SEQUENCE</scope>
</reference>
<gene>
    <name evidence="1" type="ORF">NPIL_54971</name>
</gene>
<protein>
    <submittedName>
        <fullName evidence="1">Uncharacterized protein</fullName>
    </submittedName>
</protein>
<dbReference type="EMBL" id="BMAW01125552">
    <property type="protein sequence ID" value="GFU12884.1"/>
    <property type="molecule type" value="Genomic_DNA"/>
</dbReference>
<proteinExistence type="predicted"/>